<evidence type="ECO:0000313" key="1">
    <source>
        <dbReference type="EMBL" id="GAI15789.1"/>
    </source>
</evidence>
<feature type="non-terminal residue" evidence="1">
    <location>
        <position position="1"/>
    </location>
</feature>
<reference evidence="1" key="1">
    <citation type="journal article" date="2014" name="Front. Microbiol.">
        <title>High frequency of phylogenetically diverse reductive dehalogenase-homologous genes in deep subseafloor sedimentary metagenomes.</title>
        <authorList>
            <person name="Kawai M."/>
            <person name="Futagami T."/>
            <person name="Toyoda A."/>
            <person name="Takaki Y."/>
            <person name="Nishi S."/>
            <person name="Hori S."/>
            <person name="Arai W."/>
            <person name="Tsubouchi T."/>
            <person name="Morono Y."/>
            <person name="Uchiyama I."/>
            <person name="Ito T."/>
            <person name="Fujiyama A."/>
            <person name="Inagaki F."/>
            <person name="Takami H."/>
        </authorList>
    </citation>
    <scope>NUCLEOTIDE SEQUENCE</scope>
    <source>
        <strain evidence="1">Expedition CK06-06</strain>
    </source>
</reference>
<comment type="caution">
    <text evidence="1">The sequence shown here is derived from an EMBL/GenBank/DDBJ whole genome shotgun (WGS) entry which is preliminary data.</text>
</comment>
<proteinExistence type="predicted"/>
<accession>X1NAW3</accession>
<gene>
    <name evidence="1" type="ORF">S06H3_11411</name>
</gene>
<protein>
    <submittedName>
        <fullName evidence="1">Uncharacterized protein</fullName>
    </submittedName>
</protein>
<name>X1NAW3_9ZZZZ</name>
<sequence length="43" mass="5054">FQLWDGLLESFCDYTLKELRCKQQGNDCGFGMVDTGFWLFNLN</sequence>
<organism evidence="1">
    <name type="scientific">marine sediment metagenome</name>
    <dbReference type="NCBI Taxonomy" id="412755"/>
    <lineage>
        <taxon>unclassified sequences</taxon>
        <taxon>metagenomes</taxon>
        <taxon>ecological metagenomes</taxon>
    </lineage>
</organism>
<dbReference type="AlphaFoldDB" id="X1NAW3"/>
<dbReference type="EMBL" id="BARV01005518">
    <property type="protein sequence ID" value="GAI15789.1"/>
    <property type="molecule type" value="Genomic_DNA"/>
</dbReference>